<dbReference type="RefSeq" id="WP_186893250.1">
    <property type="nucleotide sequence ID" value="NZ_WJBE01000002.1"/>
</dbReference>
<dbReference type="Gene3D" id="3.30.450.20">
    <property type="entry name" value="PAS domain"/>
    <property type="match status" value="1"/>
</dbReference>
<organism evidence="1 2">
    <name type="scientific">Acetobacterium malicum</name>
    <dbReference type="NCBI Taxonomy" id="52692"/>
    <lineage>
        <taxon>Bacteria</taxon>
        <taxon>Bacillati</taxon>
        <taxon>Bacillota</taxon>
        <taxon>Clostridia</taxon>
        <taxon>Eubacteriales</taxon>
        <taxon>Eubacteriaceae</taxon>
        <taxon>Acetobacterium</taxon>
    </lineage>
</organism>
<accession>A0ABR6YTW3</accession>
<name>A0ABR6YTW3_9FIRM</name>
<protein>
    <submittedName>
        <fullName evidence="1">Uncharacterized protein</fullName>
    </submittedName>
</protein>
<keyword evidence="2" id="KW-1185">Reference proteome</keyword>
<proteinExistence type="predicted"/>
<sequence>MSYKMEQDNSWLVQQNKLLELGSRLTKVGSWRIDITTMTSQWSQGMFHIFDLEPGGNSVSSGAKSFFSES</sequence>
<evidence type="ECO:0000313" key="1">
    <source>
        <dbReference type="EMBL" id="MBC3898623.1"/>
    </source>
</evidence>
<dbReference type="EMBL" id="WJBE01000002">
    <property type="protein sequence ID" value="MBC3898623.1"/>
    <property type="molecule type" value="Genomic_DNA"/>
</dbReference>
<comment type="caution">
    <text evidence="1">The sequence shown here is derived from an EMBL/GenBank/DDBJ whole genome shotgun (WGS) entry which is preliminary data.</text>
</comment>
<evidence type="ECO:0000313" key="2">
    <source>
        <dbReference type="Proteomes" id="UP000622405"/>
    </source>
</evidence>
<reference evidence="1 2" key="1">
    <citation type="journal article" date="2020" name="mSystems">
        <title>Defining Genomic and Predicted Metabolic Features of the Acetobacterium Genus.</title>
        <authorList>
            <person name="Ross D.E."/>
            <person name="Marshall C.W."/>
            <person name="Gulliver D."/>
            <person name="May H.D."/>
            <person name="Norman R.S."/>
        </authorList>
    </citation>
    <scope>NUCLEOTIDE SEQUENCE [LARGE SCALE GENOMIC DNA]</scope>
    <source>
        <strain evidence="1 2">DSM 4132</strain>
    </source>
</reference>
<gene>
    <name evidence="1" type="ORF">GH811_03225</name>
</gene>
<dbReference type="Proteomes" id="UP000622405">
    <property type="component" value="Unassembled WGS sequence"/>
</dbReference>